<dbReference type="AlphaFoldDB" id="A0A2S9KAP8"/>
<name>A0A2S9KAP8_9BURK</name>
<proteinExistence type="predicted"/>
<reference evidence="1 2" key="1">
    <citation type="submission" date="2018-03" db="EMBL/GenBank/DDBJ databases">
        <title>Comparative genomics illustrates the genes involved in a hyperalkaliphilic mechanisms of Serpentinomonas isolated from highly-alkaline calcium-rich serpentinized springs.</title>
        <authorList>
            <person name="Suzuki S."/>
            <person name="Ishii S."/>
            <person name="Walworth N."/>
            <person name="Bird L."/>
            <person name="Kuenen J.G."/>
            <person name="Nealson K.H."/>
        </authorList>
    </citation>
    <scope>NUCLEOTIDE SEQUENCE [LARGE SCALE GENOMIC DNA]</scope>
    <source>
        <strain evidence="1 2">83</strain>
    </source>
</reference>
<protein>
    <submittedName>
        <fullName evidence="1">Uncharacterized protein</fullName>
    </submittedName>
</protein>
<organism evidence="1 2">
    <name type="scientific">Malikia spinosa</name>
    <dbReference type="NCBI Taxonomy" id="86180"/>
    <lineage>
        <taxon>Bacteria</taxon>
        <taxon>Pseudomonadati</taxon>
        <taxon>Pseudomonadota</taxon>
        <taxon>Betaproteobacteria</taxon>
        <taxon>Burkholderiales</taxon>
        <taxon>Comamonadaceae</taxon>
        <taxon>Malikia</taxon>
    </lineage>
</organism>
<sequence length="228" mass="25609">MAKSTDTKRFAVLGHQRVSRYELEDMRANARLATALMTAESEKHTAHVHSVVERMSPAEQEAYFDNNYDTHELMLRRFPNQQQQSLVVLTYTVVETRLIAIARSMLRDAQPGLELKDLAGDSPFRKARIVITKIAGLDIEQKLWDGVEAYRLVRNAIVHNAGEFPSSPPQLVQRLLDQYPDDIQYSDGSGLVVKPALIVTFAAACEDLLEAVFAKWLALEESRTGPSV</sequence>
<accession>A0A2S9KAP8</accession>
<dbReference type="EMBL" id="PVLR01000057">
    <property type="protein sequence ID" value="PRD67494.1"/>
    <property type="molecule type" value="Genomic_DNA"/>
</dbReference>
<dbReference type="Proteomes" id="UP000238326">
    <property type="component" value="Unassembled WGS sequence"/>
</dbReference>
<evidence type="ECO:0000313" key="1">
    <source>
        <dbReference type="EMBL" id="PRD67494.1"/>
    </source>
</evidence>
<evidence type="ECO:0000313" key="2">
    <source>
        <dbReference type="Proteomes" id="UP000238326"/>
    </source>
</evidence>
<comment type="caution">
    <text evidence="1">The sequence shown here is derived from an EMBL/GenBank/DDBJ whole genome shotgun (WGS) entry which is preliminary data.</text>
</comment>
<gene>
    <name evidence="1" type="ORF">C6P61_16045</name>
</gene>
<dbReference type="OrthoDB" id="6629869at2"/>
<dbReference type="RefSeq" id="WP_105730930.1">
    <property type="nucleotide sequence ID" value="NZ_PVLR01000057.1"/>
</dbReference>
<keyword evidence="2" id="KW-1185">Reference proteome</keyword>